<proteinExistence type="predicted"/>
<reference evidence="1" key="1">
    <citation type="journal article" date="2014" name="Int. J. Syst. Evol. Microbiol.">
        <title>Complete genome sequence of Corynebacterium casei LMG S-19264T (=DSM 44701T), isolated from a smear-ripened cheese.</title>
        <authorList>
            <consortium name="US DOE Joint Genome Institute (JGI-PGF)"/>
            <person name="Walter F."/>
            <person name="Albersmeier A."/>
            <person name="Kalinowski J."/>
            <person name="Ruckert C."/>
        </authorList>
    </citation>
    <scope>NUCLEOTIDE SEQUENCE</scope>
    <source>
        <strain evidence="1">CGMCC 1.15371</strain>
    </source>
</reference>
<sequence>MIVDVSQKTERLRKDSESIIKHQERLQTTAADLLKDVHDKKSAIQYTQDQAKELVHTIKNSQEHIMHAFKQSNTDKYKV</sequence>
<dbReference type="Proteomes" id="UP000628775">
    <property type="component" value="Unassembled WGS sequence"/>
</dbReference>
<gene>
    <name evidence="1" type="ORF">GCM10011391_31100</name>
</gene>
<organism evidence="1 2">
    <name type="scientific">Pullulanibacillus camelliae</name>
    <dbReference type="NCBI Taxonomy" id="1707096"/>
    <lineage>
        <taxon>Bacteria</taxon>
        <taxon>Bacillati</taxon>
        <taxon>Bacillota</taxon>
        <taxon>Bacilli</taxon>
        <taxon>Bacillales</taxon>
        <taxon>Sporolactobacillaceae</taxon>
        <taxon>Pullulanibacillus</taxon>
    </lineage>
</organism>
<protein>
    <submittedName>
        <fullName evidence="1">Uncharacterized protein</fullName>
    </submittedName>
</protein>
<reference evidence="1" key="2">
    <citation type="submission" date="2020-09" db="EMBL/GenBank/DDBJ databases">
        <authorList>
            <person name="Sun Q."/>
            <person name="Zhou Y."/>
        </authorList>
    </citation>
    <scope>NUCLEOTIDE SEQUENCE</scope>
    <source>
        <strain evidence="1">CGMCC 1.15371</strain>
    </source>
</reference>
<evidence type="ECO:0000313" key="2">
    <source>
        <dbReference type="Proteomes" id="UP000628775"/>
    </source>
</evidence>
<dbReference type="EMBL" id="BMIR01000017">
    <property type="protein sequence ID" value="GGE50107.1"/>
    <property type="molecule type" value="Genomic_DNA"/>
</dbReference>
<evidence type="ECO:0000313" key="1">
    <source>
        <dbReference type="EMBL" id="GGE50107.1"/>
    </source>
</evidence>
<comment type="caution">
    <text evidence="1">The sequence shown here is derived from an EMBL/GenBank/DDBJ whole genome shotgun (WGS) entry which is preliminary data.</text>
</comment>
<accession>A0A8J2YKK6</accession>
<keyword evidence="2" id="KW-1185">Reference proteome</keyword>
<dbReference type="AlphaFoldDB" id="A0A8J2YKK6"/>
<name>A0A8J2YKK6_9BACL</name>